<keyword evidence="2" id="KW-0328">Glycosyltransferase</keyword>
<dbReference type="Proteomes" id="UP001595696">
    <property type="component" value="Unassembled WGS sequence"/>
</dbReference>
<protein>
    <submittedName>
        <fullName evidence="2">Phosphoribosyltransferase</fullName>
    </submittedName>
</protein>
<sequence>MIYTDRTSAGRVLGGELAEWGLVAQAGAPGPLLLGLPRGGVPVAAGAREVVGGALDILLVRKLGVPWQPELAAGAIGEDGARVLNDDVLAHTGLTEVALAGVEVAERAELERRRATWRAGAAAVPRAGRVVVLVDDGMATGATMVAACRVLRRQRPALVLVAVPVSSPEALRRAAAEADDVVCPLVPEQLGGVGTAYEDFHQLADAEVTAVLRAR</sequence>
<comment type="caution">
    <text evidence="2">The sequence shown here is derived from an EMBL/GenBank/DDBJ whole genome shotgun (WGS) entry which is preliminary data.</text>
</comment>
<organism evidence="2 3">
    <name type="scientific">Nocardia jiangsuensis</name>
    <dbReference type="NCBI Taxonomy" id="1691563"/>
    <lineage>
        <taxon>Bacteria</taxon>
        <taxon>Bacillati</taxon>
        <taxon>Actinomycetota</taxon>
        <taxon>Actinomycetes</taxon>
        <taxon>Mycobacteriales</taxon>
        <taxon>Nocardiaceae</taxon>
        <taxon>Nocardia</taxon>
    </lineage>
</organism>
<evidence type="ECO:0000313" key="2">
    <source>
        <dbReference type="EMBL" id="MFC3962558.1"/>
    </source>
</evidence>
<dbReference type="SUPFAM" id="SSF53271">
    <property type="entry name" value="PRTase-like"/>
    <property type="match status" value="1"/>
</dbReference>
<dbReference type="GO" id="GO:0016757">
    <property type="term" value="F:glycosyltransferase activity"/>
    <property type="evidence" value="ECO:0007669"/>
    <property type="project" value="UniProtKB-KW"/>
</dbReference>
<feature type="domain" description="Phosphoribosyltransferase" evidence="1">
    <location>
        <begin position="31"/>
        <end position="185"/>
    </location>
</feature>
<dbReference type="Gene3D" id="3.30.1310.20">
    <property type="entry name" value="PRTase-like"/>
    <property type="match status" value="1"/>
</dbReference>
<accession>A0ABV8DRG2</accession>
<dbReference type="CDD" id="cd06223">
    <property type="entry name" value="PRTases_typeI"/>
    <property type="match status" value="1"/>
</dbReference>
<gene>
    <name evidence="2" type="ORF">ACFO0B_11230</name>
</gene>
<reference evidence="3" key="1">
    <citation type="journal article" date="2019" name="Int. J. Syst. Evol. Microbiol.">
        <title>The Global Catalogue of Microorganisms (GCM) 10K type strain sequencing project: providing services to taxonomists for standard genome sequencing and annotation.</title>
        <authorList>
            <consortium name="The Broad Institute Genomics Platform"/>
            <consortium name="The Broad Institute Genome Sequencing Center for Infectious Disease"/>
            <person name="Wu L."/>
            <person name="Ma J."/>
        </authorList>
    </citation>
    <scope>NUCLEOTIDE SEQUENCE [LARGE SCALE GENOMIC DNA]</scope>
    <source>
        <strain evidence="3">CGMCC 4.7330</strain>
    </source>
</reference>
<dbReference type="InterPro" id="IPR029057">
    <property type="entry name" value="PRTase-like"/>
</dbReference>
<dbReference type="Pfam" id="PF00156">
    <property type="entry name" value="Pribosyltran"/>
    <property type="match status" value="1"/>
</dbReference>
<proteinExistence type="predicted"/>
<evidence type="ECO:0000259" key="1">
    <source>
        <dbReference type="Pfam" id="PF00156"/>
    </source>
</evidence>
<evidence type="ECO:0000313" key="3">
    <source>
        <dbReference type="Proteomes" id="UP001595696"/>
    </source>
</evidence>
<dbReference type="Gene3D" id="3.40.50.2020">
    <property type="match status" value="1"/>
</dbReference>
<keyword evidence="2" id="KW-0808">Transferase</keyword>
<dbReference type="RefSeq" id="WP_378612331.1">
    <property type="nucleotide sequence ID" value="NZ_JBHSAX010000010.1"/>
</dbReference>
<keyword evidence="3" id="KW-1185">Reference proteome</keyword>
<name>A0ABV8DRG2_9NOCA</name>
<dbReference type="InterPro" id="IPR000836">
    <property type="entry name" value="PRTase_dom"/>
</dbReference>
<dbReference type="EMBL" id="JBHSAX010000010">
    <property type="protein sequence ID" value="MFC3962558.1"/>
    <property type="molecule type" value="Genomic_DNA"/>
</dbReference>